<dbReference type="InterPro" id="IPR051013">
    <property type="entry name" value="MBL_superfamily_lactonases"/>
</dbReference>
<protein>
    <submittedName>
        <fullName evidence="7">MBL fold metallo-hydrolase</fullName>
    </submittedName>
</protein>
<dbReference type="GO" id="GO:0016787">
    <property type="term" value="F:hydrolase activity"/>
    <property type="evidence" value="ECO:0007669"/>
    <property type="project" value="UniProtKB-KW"/>
</dbReference>
<accession>A0A2G1VW62</accession>
<reference evidence="7 8" key="1">
    <citation type="submission" date="2017-08" db="EMBL/GenBank/DDBJ databases">
        <title>The whole genome shortgun sequences of strain Leeuwenhoekiella nanhaiensis G18 from the South China Sea.</title>
        <authorList>
            <person name="Liu Q."/>
        </authorList>
    </citation>
    <scope>NUCLEOTIDE SEQUENCE [LARGE SCALE GENOMIC DNA]</scope>
    <source>
        <strain evidence="7 8">G18</strain>
    </source>
</reference>
<dbReference type="AlphaFoldDB" id="A0A2G1VW62"/>
<comment type="caution">
    <text evidence="7">The sequence shown here is derived from an EMBL/GenBank/DDBJ whole genome shotgun (WGS) entry which is preliminary data.</text>
</comment>
<sequence>MLIKKITFFALAALLFAGCKETKKEENTEEVVVEEPAKPAVELYAFDGGSIMANNLNLFAQGDTYKGESKQLADAFYVIKHPNGILLWDTGLPEMLVGQGDYTPEGGAFTISRKDSITTQLKSIGLTPADVDMIAFSHIHFDHTGAANHFADAKWLIQQSEDDFLNSEEIKGNTFYNPDTFSALNNKEIIANKDYDVFGDGSVVIKYMPGHTAGHNALFVDLPEAGPLVLTGDTYHFEQNREDAIVPQFNYDIPQSEETIKAFEAFVSEKNAKVWIQHDLDDFNAMTTAPTALK</sequence>
<dbReference type="CDD" id="cd07729">
    <property type="entry name" value="AHL_lactonase_MBL-fold"/>
    <property type="match status" value="1"/>
</dbReference>
<proteinExistence type="inferred from homology"/>
<dbReference type="RefSeq" id="WP_099644562.1">
    <property type="nucleotide sequence ID" value="NZ_KZ319287.1"/>
</dbReference>
<comment type="similarity">
    <text evidence="2">Belongs to the metallo-beta-lactamase superfamily.</text>
</comment>
<dbReference type="PROSITE" id="PS51257">
    <property type="entry name" value="PROKAR_LIPOPROTEIN"/>
    <property type="match status" value="1"/>
</dbReference>
<keyword evidence="4 7" id="KW-0378">Hydrolase</keyword>
<keyword evidence="5" id="KW-0862">Zinc</keyword>
<evidence type="ECO:0000256" key="1">
    <source>
        <dbReference type="ARBA" id="ARBA00001947"/>
    </source>
</evidence>
<dbReference type="Pfam" id="PF00753">
    <property type="entry name" value="Lactamase_B"/>
    <property type="match status" value="1"/>
</dbReference>
<dbReference type="OrthoDB" id="9802248at2"/>
<organism evidence="7 8">
    <name type="scientific">Leeuwenhoekiella nanhaiensis</name>
    <dbReference type="NCBI Taxonomy" id="1655491"/>
    <lineage>
        <taxon>Bacteria</taxon>
        <taxon>Pseudomonadati</taxon>
        <taxon>Bacteroidota</taxon>
        <taxon>Flavobacteriia</taxon>
        <taxon>Flavobacteriales</taxon>
        <taxon>Flavobacteriaceae</taxon>
        <taxon>Leeuwenhoekiella</taxon>
    </lineage>
</organism>
<keyword evidence="8" id="KW-1185">Reference proteome</keyword>
<gene>
    <name evidence="7" type="ORF">CJ305_02015</name>
</gene>
<dbReference type="SUPFAM" id="SSF56281">
    <property type="entry name" value="Metallo-hydrolase/oxidoreductase"/>
    <property type="match status" value="1"/>
</dbReference>
<dbReference type="Proteomes" id="UP000229433">
    <property type="component" value="Unassembled WGS sequence"/>
</dbReference>
<dbReference type="InterPro" id="IPR001279">
    <property type="entry name" value="Metallo-B-lactamas"/>
</dbReference>
<evidence type="ECO:0000259" key="6">
    <source>
        <dbReference type="SMART" id="SM00849"/>
    </source>
</evidence>
<dbReference type="PANTHER" id="PTHR42978">
    <property type="entry name" value="QUORUM-QUENCHING LACTONASE YTNP-RELATED-RELATED"/>
    <property type="match status" value="1"/>
</dbReference>
<evidence type="ECO:0000313" key="8">
    <source>
        <dbReference type="Proteomes" id="UP000229433"/>
    </source>
</evidence>
<feature type="domain" description="Metallo-beta-lactamase" evidence="6">
    <location>
        <begin position="73"/>
        <end position="278"/>
    </location>
</feature>
<evidence type="ECO:0000256" key="3">
    <source>
        <dbReference type="ARBA" id="ARBA00022723"/>
    </source>
</evidence>
<name>A0A2G1VW62_9FLAO</name>
<keyword evidence="3" id="KW-0479">Metal-binding</keyword>
<comment type="cofactor">
    <cofactor evidence="1">
        <name>Zn(2+)</name>
        <dbReference type="ChEBI" id="CHEBI:29105"/>
    </cofactor>
</comment>
<evidence type="ECO:0000256" key="4">
    <source>
        <dbReference type="ARBA" id="ARBA00022801"/>
    </source>
</evidence>
<dbReference type="Gene3D" id="3.60.15.10">
    <property type="entry name" value="Ribonuclease Z/Hydroxyacylglutathione hydrolase-like"/>
    <property type="match status" value="1"/>
</dbReference>
<dbReference type="SMART" id="SM00849">
    <property type="entry name" value="Lactamase_B"/>
    <property type="match status" value="1"/>
</dbReference>
<dbReference type="PANTHER" id="PTHR42978:SF2">
    <property type="entry name" value="102 KBASES UNSTABLE REGION: FROM 1 TO 119443"/>
    <property type="match status" value="1"/>
</dbReference>
<evidence type="ECO:0000256" key="2">
    <source>
        <dbReference type="ARBA" id="ARBA00007749"/>
    </source>
</evidence>
<dbReference type="EMBL" id="NQXA01000001">
    <property type="protein sequence ID" value="PHQ31023.1"/>
    <property type="molecule type" value="Genomic_DNA"/>
</dbReference>
<evidence type="ECO:0000256" key="5">
    <source>
        <dbReference type="ARBA" id="ARBA00022833"/>
    </source>
</evidence>
<dbReference type="GO" id="GO:0046872">
    <property type="term" value="F:metal ion binding"/>
    <property type="evidence" value="ECO:0007669"/>
    <property type="project" value="UniProtKB-KW"/>
</dbReference>
<evidence type="ECO:0000313" key="7">
    <source>
        <dbReference type="EMBL" id="PHQ31023.1"/>
    </source>
</evidence>
<dbReference type="InterPro" id="IPR036866">
    <property type="entry name" value="RibonucZ/Hydroxyglut_hydro"/>
</dbReference>